<feature type="binding site" evidence="8">
    <location>
        <position position="43"/>
    </location>
    <ligand>
        <name>Mg(2+)</name>
        <dbReference type="ChEBI" id="CHEBI:18420"/>
    </ligand>
</feature>
<comment type="function">
    <text evidence="8">Plays an important role in the de novo pathway of purine nucleotide biosynthesis. Catalyzes the first committed step in the biosynthesis of AMP from IMP.</text>
</comment>
<feature type="binding site" evidence="8">
    <location>
        <begin position="300"/>
        <end position="306"/>
    </location>
    <ligand>
        <name>substrate</name>
    </ligand>
</feature>
<comment type="similarity">
    <text evidence="8 10">Belongs to the adenylosuccinate synthetase family.</text>
</comment>
<feature type="binding site" description="in other chain" evidence="8">
    <location>
        <position position="240"/>
    </location>
    <ligand>
        <name>IMP</name>
        <dbReference type="ChEBI" id="CHEBI:58053"/>
        <note>ligand shared between dimeric partners</note>
    </ligand>
</feature>
<dbReference type="GO" id="GO:0044208">
    <property type="term" value="P:'de novo' AMP biosynthetic process"/>
    <property type="evidence" value="ECO:0007669"/>
    <property type="project" value="UniProtKB-UniRule"/>
</dbReference>
<dbReference type="InterPro" id="IPR042109">
    <property type="entry name" value="Adenylosuccinate_synth_dom1"/>
</dbReference>
<feature type="binding site" description="in other chain" evidence="8">
    <location>
        <position position="304"/>
    </location>
    <ligand>
        <name>IMP</name>
        <dbReference type="ChEBI" id="CHEBI:58053"/>
        <note>ligand shared between dimeric partners</note>
    </ligand>
</feature>
<comment type="subunit">
    <text evidence="1 8">Homodimer.</text>
</comment>
<dbReference type="FunFam" id="3.90.170.10:FF:000001">
    <property type="entry name" value="Adenylosuccinate synthetase"/>
    <property type="match status" value="1"/>
</dbReference>
<evidence type="ECO:0000256" key="5">
    <source>
        <dbReference type="ARBA" id="ARBA00022755"/>
    </source>
</evidence>
<feature type="binding site" evidence="8">
    <location>
        <position position="306"/>
    </location>
    <ligand>
        <name>GTP</name>
        <dbReference type="ChEBI" id="CHEBI:37565"/>
    </ligand>
</feature>
<accession>A0A345Z2R7</accession>
<feature type="binding site" evidence="8">
    <location>
        <begin position="332"/>
        <end position="334"/>
    </location>
    <ligand>
        <name>GTP</name>
        <dbReference type="ChEBI" id="CHEBI:37565"/>
    </ligand>
</feature>
<dbReference type="PROSITE" id="PS00513">
    <property type="entry name" value="ADENYLOSUCCIN_SYN_2"/>
    <property type="match status" value="1"/>
</dbReference>
<feature type="binding site" description="in other chain" evidence="8">
    <location>
        <position position="225"/>
    </location>
    <ligand>
        <name>IMP</name>
        <dbReference type="ChEBI" id="CHEBI:58053"/>
        <note>ligand shared between dimeric partners</note>
    </ligand>
</feature>
<dbReference type="Pfam" id="PF00709">
    <property type="entry name" value="Adenylsucc_synt"/>
    <property type="match status" value="1"/>
</dbReference>
<comment type="subcellular location">
    <subcellularLocation>
        <location evidence="8">Cytoplasm</location>
    </subcellularLocation>
</comment>
<feature type="active site" evidence="9">
    <location>
        <position position="142"/>
    </location>
</feature>
<dbReference type="UniPathway" id="UPA00075">
    <property type="reaction ID" value="UER00335"/>
</dbReference>
<keyword evidence="5 8" id="KW-0658">Purine biosynthesis</keyword>
<evidence type="ECO:0000256" key="9">
    <source>
        <dbReference type="PROSITE-ProRule" id="PRU10134"/>
    </source>
</evidence>
<protein>
    <recommendedName>
        <fullName evidence="8 10">Adenylosuccinate synthetase</fullName>
        <shortName evidence="8">AMPSase</shortName>
        <shortName evidence="8">AdSS</shortName>
        <ecNumber evidence="8 10">6.3.4.4</ecNumber>
    </recommendedName>
    <alternativeName>
        <fullName evidence="8">IMP--aspartate ligase</fullName>
    </alternativeName>
</protein>
<dbReference type="AlphaFoldDB" id="A0A345Z2R7"/>
<dbReference type="InterPro" id="IPR042110">
    <property type="entry name" value="Adenylosuccinate_synth_dom2"/>
</dbReference>
<dbReference type="EMBL" id="CP031376">
    <property type="protein sequence ID" value="AXK50896.1"/>
    <property type="molecule type" value="Genomic_DNA"/>
</dbReference>
<keyword evidence="7 8" id="KW-0342">GTP-binding</keyword>
<feature type="binding site" evidence="8">
    <location>
        <begin position="43"/>
        <end position="45"/>
    </location>
    <ligand>
        <name>GTP</name>
        <dbReference type="ChEBI" id="CHEBI:37565"/>
    </ligand>
</feature>
<feature type="binding site" description="in other chain" evidence="8">
    <location>
        <begin position="41"/>
        <end position="44"/>
    </location>
    <ligand>
        <name>IMP</name>
        <dbReference type="ChEBI" id="CHEBI:58053"/>
        <note>ligand shared between dimeric partners</note>
    </ligand>
</feature>
<feature type="binding site" evidence="8">
    <location>
        <begin position="15"/>
        <end position="21"/>
    </location>
    <ligand>
        <name>GTP</name>
        <dbReference type="ChEBI" id="CHEBI:37565"/>
    </ligand>
</feature>
<dbReference type="EC" id="6.3.4.4" evidence="8 10"/>
<dbReference type="InterPro" id="IPR027417">
    <property type="entry name" value="P-loop_NTPase"/>
</dbReference>
<keyword evidence="8" id="KW-0963">Cytoplasm</keyword>
<evidence type="ECO:0000256" key="2">
    <source>
        <dbReference type="ARBA" id="ARBA00022598"/>
    </source>
</evidence>
<dbReference type="Gene3D" id="1.10.300.10">
    <property type="entry name" value="Adenylosuccinate Synthetase, subunit A, domain 2"/>
    <property type="match status" value="1"/>
</dbReference>
<dbReference type="InterPro" id="IPR042111">
    <property type="entry name" value="Adenylosuccinate_synth_dom3"/>
</dbReference>
<dbReference type="InterPro" id="IPR033128">
    <property type="entry name" value="Adenylosuccin_syn_Lys_AS"/>
</dbReference>
<dbReference type="CDD" id="cd03108">
    <property type="entry name" value="AdSS"/>
    <property type="match status" value="1"/>
</dbReference>
<dbReference type="FunFam" id="1.10.300.10:FF:000001">
    <property type="entry name" value="Adenylosuccinate synthetase"/>
    <property type="match status" value="1"/>
</dbReference>
<gene>
    <name evidence="8 11" type="primary">purA</name>
    <name evidence="11" type="ORF">SALLE_v1c02200</name>
</gene>
<evidence type="ECO:0000256" key="1">
    <source>
        <dbReference type="ARBA" id="ARBA00011738"/>
    </source>
</evidence>
<evidence type="ECO:0000313" key="11">
    <source>
        <dbReference type="EMBL" id="AXK50896.1"/>
    </source>
</evidence>
<dbReference type="InterPro" id="IPR018220">
    <property type="entry name" value="Adenylosuccin_syn_GTP-bd"/>
</dbReference>
<dbReference type="PROSITE" id="PS01266">
    <property type="entry name" value="ADENYLOSUCCIN_SYN_1"/>
    <property type="match status" value="1"/>
</dbReference>
<dbReference type="NCBIfam" id="NF002223">
    <property type="entry name" value="PRK01117.1"/>
    <property type="match status" value="1"/>
</dbReference>
<feature type="binding site" evidence="8">
    <location>
        <position position="16"/>
    </location>
    <ligand>
        <name>Mg(2+)</name>
        <dbReference type="ChEBI" id="CHEBI:18420"/>
    </ligand>
</feature>
<dbReference type="KEGG" id="salx:SALLE_v1c02200"/>
<comment type="pathway">
    <text evidence="8 10">Purine metabolism; AMP biosynthesis via de novo pathway; AMP from IMP: step 1/2.</text>
</comment>
<dbReference type="GO" id="GO:0005525">
    <property type="term" value="F:GTP binding"/>
    <property type="evidence" value="ECO:0007669"/>
    <property type="project" value="UniProtKB-UniRule"/>
</dbReference>
<feature type="active site" description="Proton acceptor" evidence="8">
    <location>
        <position position="16"/>
    </location>
</feature>
<comment type="catalytic activity">
    <reaction evidence="8 10">
        <text>IMP + L-aspartate + GTP = N(6)-(1,2-dicarboxyethyl)-AMP + GDP + phosphate + 2 H(+)</text>
        <dbReference type="Rhea" id="RHEA:15753"/>
        <dbReference type="ChEBI" id="CHEBI:15378"/>
        <dbReference type="ChEBI" id="CHEBI:29991"/>
        <dbReference type="ChEBI" id="CHEBI:37565"/>
        <dbReference type="ChEBI" id="CHEBI:43474"/>
        <dbReference type="ChEBI" id="CHEBI:57567"/>
        <dbReference type="ChEBI" id="CHEBI:58053"/>
        <dbReference type="ChEBI" id="CHEBI:58189"/>
        <dbReference type="EC" id="6.3.4.4"/>
    </reaction>
</comment>
<feature type="binding site" description="in other chain" evidence="8">
    <location>
        <position position="131"/>
    </location>
    <ligand>
        <name>IMP</name>
        <dbReference type="ChEBI" id="CHEBI:58053"/>
        <note>ligand shared between dimeric partners</note>
    </ligand>
</feature>
<evidence type="ECO:0000256" key="4">
    <source>
        <dbReference type="ARBA" id="ARBA00022741"/>
    </source>
</evidence>
<keyword evidence="3 8" id="KW-0479">Metal-binding</keyword>
<evidence type="ECO:0000256" key="3">
    <source>
        <dbReference type="ARBA" id="ARBA00022723"/>
    </source>
</evidence>
<keyword evidence="4 8" id="KW-0547">Nucleotide-binding</keyword>
<comment type="cofactor">
    <cofactor evidence="8">
        <name>Mg(2+)</name>
        <dbReference type="ChEBI" id="CHEBI:18420"/>
    </cofactor>
    <text evidence="8">Binds 1 Mg(2+) ion per subunit.</text>
</comment>
<sequence>MEQYKSLVIVGSQWGDEGKGKITDYFAQKASMVVRFSGGDNAGHIIVSEGVKHKVTIVPSGILNPKVVNVIANGAVVNLPRLVSELEILKKAGIDTKNLFLSNRAHVVLPYHIAIDELQEESRGVNKIGTTKRGIGPTYQDKVDRLGIRVCDLFDKNFKTKLKEIVEFKNKLITKVYDGKPLDFETIYKELMDNFEIIKGQVVETSTLIETAIKSKQYVLFEGAQGALLDIDHGTYPFVTSSNTSANNASLGSGINHNLITTSLGVVKAYCTRVGTGGFPTELNNKIGEGIRERGHEYGSNTGRPRRVGWLDIVALKYAIRTTGLDKIFITLLDVLSGEPVVKICTNYLLNGEKIFTIPPLNGDYQKCEPEFIEMQGWKEDITKVKNFSDLPTNAQNYLNKIKELCGINIVGFSVGPDRLQTILMESEF</sequence>
<dbReference type="InterPro" id="IPR001114">
    <property type="entry name" value="Adenylosuccinate_synthetase"/>
</dbReference>
<organism evidence="11 12">
    <name type="scientific">Spiroplasma alleghenense</name>
    <dbReference type="NCBI Taxonomy" id="216931"/>
    <lineage>
        <taxon>Bacteria</taxon>
        <taxon>Bacillati</taxon>
        <taxon>Mycoplasmatota</taxon>
        <taxon>Mollicutes</taxon>
        <taxon>Entomoplasmatales</taxon>
        <taxon>Spiroplasmataceae</taxon>
        <taxon>Spiroplasma</taxon>
    </lineage>
</organism>
<dbReference type="Gene3D" id="3.40.440.10">
    <property type="entry name" value="Adenylosuccinate Synthetase, subunit A, domain 1"/>
    <property type="match status" value="1"/>
</dbReference>
<dbReference type="GO" id="GO:0000287">
    <property type="term" value="F:magnesium ion binding"/>
    <property type="evidence" value="ECO:0007669"/>
    <property type="project" value="UniProtKB-UniRule"/>
</dbReference>
<dbReference type="NCBIfam" id="TIGR00184">
    <property type="entry name" value="purA"/>
    <property type="match status" value="1"/>
</dbReference>
<keyword evidence="6 8" id="KW-0460">Magnesium</keyword>
<dbReference type="HAMAP" id="MF_00011">
    <property type="entry name" value="Adenylosucc_synth"/>
    <property type="match status" value="1"/>
</dbReference>
<proteinExistence type="inferred from homology"/>
<evidence type="ECO:0000256" key="10">
    <source>
        <dbReference type="RuleBase" id="RU000520"/>
    </source>
</evidence>
<feature type="binding site" description="in other chain" evidence="8">
    <location>
        <begin position="16"/>
        <end position="19"/>
    </location>
    <ligand>
        <name>IMP</name>
        <dbReference type="ChEBI" id="CHEBI:58053"/>
        <note>ligand shared between dimeric partners</note>
    </ligand>
</feature>
<feature type="active site" description="Proton donor" evidence="8">
    <location>
        <position position="44"/>
    </location>
</feature>
<dbReference type="Proteomes" id="UP000254792">
    <property type="component" value="Chromosome"/>
</dbReference>
<evidence type="ECO:0000256" key="8">
    <source>
        <dbReference type="HAMAP-Rule" id="MF_00011"/>
    </source>
</evidence>
<dbReference type="OrthoDB" id="9807553at2"/>
<dbReference type="SUPFAM" id="SSF52540">
    <property type="entry name" value="P-loop containing nucleoside triphosphate hydrolases"/>
    <property type="match status" value="1"/>
</dbReference>
<reference evidence="11 12" key="1">
    <citation type="submission" date="2018-07" db="EMBL/GenBank/DDBJ databases">
        <title>Complete genome sequence of Spiroplasma alleghenense PLHS-1 (ATCC 51752).</title>
        <authorList>
            <person name="Chou L."/>
            <person name="Lee T.-Y."/>
            <person name="Tsai Y.-M."/>
            <person name="Kuo C.-H."/>
        </authorList>
    </citation>
    <scope>NUCLEOTIDE SEQUENCE [LARGE SCALE GENOMIC DNA]</scope>
    <source>
        <strain evidence="11 12">PLHS-1</strain>
    </source>
</reference>
<evidence type="ECO:0000256" key="7">
    <source>
        <dbReference type="ARBA" id="ARBA00023134"/>
    </source>
</evidence>
<feature type="binding site" evidence="8">
    <location>
        <position position="145"/>
    </location>
    <ligand>
        <name>IMP</name>
        <dbReference type="ChEBI" id="CHEBI:58053"/>
        <note>ligand shared between dimeric partners</note>
    </ligand>
</feature>
<dbReference type="GO" id="GO:0046040">
    <property type="term" value="P:IMP metabolic process"/>
    <property type="evidence" value="ECO:0007669"/>
    <property type="project" value="TreeGrafter"/>
</dbReference>
<dbReference type="PANTHER" id="PTHR11846:SF0">
    <property type="entry name" value="ADENYLOSUCCINATE SYNTHETASE"/>
    <property type="match status" value="1"/>
</dbReference>
<dbReference type="GO" id="GO:0005737">
    <property type="term" value="C:cytoplasm"/>
    <property type="evidence" value="ECO:0007669"/>
    <property type="project" value="UniProtKB-SubCell"/>
</dbReference>
<evidence type="ECO:0000313" key="12">
    <source>
        <dbReference type="Proteomes" id="UP000254792"/>
    </source>
</evidence>
<keyword evidence="12" id="KW-1185">Reference proteome</keyword>
<dbReference type="GO" id="GO:0004019">
    <property type="term" value="F:adenylosuccinate synthase activity"/>
    <property type="evidence" value="ECO:0007669"/>
    <property type="project" value="UniProtKB-UniRule"/>
</dbReference>
<dbReference type="PANTHER" id="PTHR11846">
    <property type="entry name" value="ADENYLOSUCCINATE SYNTHETASE"/>
    <property type="match status" value="1"/>
</dbReference>
<dbReference type="SMART" id="SM00788">
    <property type="entry name" value="Adenylsucc_synt"/>
    <property type="match status" value="1"/>
</dbReference>
<name>A0A345Z2R7_9MOLU</name>
<feature type="binding site" evidence="8">
    <location>
        <begin position="414"/>
        <end position="416"/>
    </location>
    <ligand>
        <name>GTP</name>
        <dbReference type="ChEBI" id="CHEBI:37565"/>
    </ligand>
</feature>
<evidence type="ECO:0000256" key="6">
    <source>
        <dbReference type="ARBA" id="ARBA00022842"/>
    </source>
</evidence>
<dbReference type="Gene3D" id="3.90.170.10">
    <property type="entry name" value="Adenylosuccinate Synthetase, subunit A, domain 3"/>
    <property type="match status" value="1"/>
</dbReference>
<keyword evidence="2 8" id="KW-0436">Ligase</keyword>